<dbReference type="Pfam" id="PF12906">
    <property type="entry name" value="RINGv"/>
    <property type="match status" value="1"/>
</dbReference>
<name>A0ABP0K1A3_9DINO</name>
<dbReference type="SMART" id="SM00744">
    <property type="entry name" value="RINGv"/>
    <property type="match status" value="1"/>
</dbReference>
<keyword evidence="5" id="KW-0175">Coiled coil</keyword>
<evidence type="ECO:0000256" key="5">
    <source>
        <dbReference type="SAM" id="Coils"/>
    </source>
</evidence>
<keyword evidence="1" id="KW-0479">Metal-binding</keyword>
<dbReference type="Gene3D" id="3.30.40.10">
    <property type="entry name" value="Zinc/RING finger domain, C3HC4 (zinc finger)"/>
    <property type="match status" value="2"/>
</dbReference>
<evidence type="ECO:0000313" key="7">
    <source>
        <dbReference type="EMBL" id="CAK9020532.1"/>
    </source>
</evidence>
<keyword evidence="3" id="KW-0862">Zinc</keyword>
<dbReference type="PROSITE" id="PS50089">
    <property type="entry name" value="ZF_RING_2"/>
    <property type="match status" value="1"/>
</dbReference>
<dbReference type="Pfam" id="PF13920">
    <property type="entry name" value="zf-C3HC4_3"/>
    <property type="match status" value="1"/>
</dbReference>
<comment type="caution">
    <text evidence="7">The sequence shown here is derived from an EMBL/GenBank/DDBJ whole genome shotgun (WGS) entry which is preliminary data.</text>
</comment>
<feature type="coiled-coil region" evidence="5">
    <location>
        <begin position="173"/>
        <end position="200"/>
    </location>
</feature>
<dbReference type="EMBL" id="CAXAMN010007125">
    <property type="protein sequence ID" value="CAK9020532.1"/>
    <property type="molecule type" value="Genomic_DNA"/>
</dbReference>
<dbReference type="InterPro" id="IPR013083">
    <property type="entry name" value="Znf_RING/FYVE/PHD"/>
</dbReference>
<protein>
    <recommendedName>
        <fullName evidence="6">RING-type domain-containing protein</fullName>
    </recommendedName>
</protein>
<evidence type="ECO:0000256" key="2">
    <source>
        <dbReference type="ARBA" id="ARBA00022771"/>
    </source>
</evidence>
<evidence type="ECO:0000256" key="3">
    <source>
        <dbReference type="ARBA" id="ARBA00022833"/>
    </source>
</evidence>
<accession>A0ABP0K1A3</accession>
<evidence type="ECO:0000256" key="1">
    <source>
        <dbReference type="ARBA" id="ARBA00022723"/>
    </source>
</evidence>
<dbReference type="InterPro" id="IPR001841">
    <property type="entry name" value="Znf_RING"/>
</dbReference>
<feature type="domain" description="RING-type" evidence="6">
    <location>
        <begin position="320"/>
        <end position="358"/>
    </location>
</feature>
<organism evidence="7 8">
    <name type="scientific">Durusdinium trenchii</name>
    <dbReference type="NCBI Taxonomy" id="1381693"/>
    <lineage>
        <taxon>Eukaryota</taxon>
        <taxon>Sar</taxon>
        <taxon>Alveolata</taxon>
        <taxon>Dinophyceae</taxon>
        <taxon>Suessiales</taxon>
        <taxon>Symbiodiniaceae</taxon>
        <taxon>Durusdinium</taxon>
    </lineage>
</organism>
<proteinExistence type="predicted"/>
<dbReference type="SMART" id="SM00184">
    <property type="entry name" value="RING"/>
    <property type="match status" value="1"/>
</dbReference>
<sequence length="371" mass="41230">MELGSSLGLSRITRLTVHHVELKEQPGDKNLALISPCHCEGSQKFIHVACLRKWQRTVQLGGSNHPDERDTEDRHCVCNVCKGTFDVPPQDRAEMMSDLAGVTPGRVAPAMLLVSKRCSESSASGIDNLAIRAFIEAKAAHFRRAVYMLTEISPGASDGSTGARLGARDMSFAQGLARNADTARARKEEEERQKRAKEIQKMRKFAPCSDFDLGTLGKDQVFSQREVATEVEKFKTKCTSASQQGEYTWNNYSDAELPCGGNYQEYESEFKRHMDSLGFTSFSVSGVLRYIHLKASWDKVARDASAEPPKKRLKGHVRTCAVCEENKPMIVLAPCGHVICHDCKDKQKQNGDKCPFCRQSVVCVTDGLFFN</sequence>
<reference evidence="7 8" key="1">
    <citation type="submission" date="2024-02" db="EMBL/GenBank/DDBJ databases">
        <authorList>
            <person name="Chen Y."/>
            <person name="Shah S."/>
            <person name="Dougan E. K."/>
            <person name="Thang M."/>
            <person name="Chan C."/>
        </authorList>
    </citation>
    <scope>NUCLEOTIDE SEQUENCE [LARGE SCALE GENOMIC DNA]</scope>
</reference>
<evidence type="ECO:0000256" key="4">
    <source>
        <dbReference type="PROSITE-ProRule" id="PRU00175"/>
    </source>
</evidence>
<dbReference type="InterPro" id="IPR011016">
    <property type="entry name" value="Znf_RING-CH"/>
</dbReference>
<dbReference type="Proteomes" id="UP001642484">
    <property type="component" value="Unassembled WGS sequence"/>
</dbReference>
<keyword evidence="2 4" id="KW-0863">Zinc-finger</keyword>
<evidence type="ECO:0000313" key="8">
    <source>
        <dbReference type="Proteomes" id="UP001642484"/>
    </source>
</evidence>
<dbReference type="SUPFAM" id="SSF57850">
    <property type="entry name" value="RING/U-box"/>
    <property type="match status" value="2"/>
</dbReference>
<evidence type="ECO:0000259" key="6">
    <source>
        <dbReference type="PROSITE" id="PS50089"/>
    </source>
</evidence>
<keyword evidence="8" id="KW-1185">Reference proteome</keyword>
<gene>
    <name evidence="7" type="ORF">CCMP2556_LOCUS14091</name>
</gene>